<keyword evidence="3" id="KW-1185">Reference proteome</keyword>
<gene>
    <name evidence="2" type="ORF">QJS35_02475</name>
</gene>
<reference evidence="2 3" key="1">
    <citation type="journal article" date="2023" name="Genome Announc.">
        <title>Pan-Genome Analyses of the Genus Cohnella and Proposal of the Novel Species Cohnella silvisoli sp. nov., Isolated from Forest Soil.</title>
        <authorList>
            <person name="Wang C."/>
            <person name="Mao L."/>
            <person name="Bao G."/>
            <person name="Zhu H."/>
        </authorList>
    </citation>
    <scope>NUCLEOTIDE SEQUENCE [LARGE SCALE GENOMIC DNA]</scope>
    <source>
        <strain evidence="2 3">NL03-T5-1</strain>
    </source>
</reference>
<keyword evidence="1" id="KW-1133">Transmembrane helix</keyword>
<dbReference type="EMBL" id="JASKHM010000001">
    <property type="protein sequence ID" value="MEQ4481255.1"/>
    <property type="molecule type" value="Genomic_DNA"/>
</dbReference>
<proteinExistence type="predicted"/>
<organism evidence="2 3">
    <name type="scientific">Cohnella silvisoli</name>
    <dbReference type="NCBI Taxonomy" id="2873699"/>
    <lineage>
        <taxon>Bacteria</taxon>
        <taxon>Bacillati</taxon>
        <taxon>Bacillota</taxon>
        <taxon>Bacilli</taxon>
        <taxon>Bacillales</taxon>
        <taxon>Paenibacillaceae</taxon>
        <taxon>Cohnella</taxon>
    </lineage>
</organism>
<dbReference type="Proteomes" id="UP001493487">
    <property type="component" value="Unassembled WGS sequence"/>
</dbReference>
<evidence type="ECO:0000313" key="3">
    <source>
        <dbReference type="Proteomes" id="UP001493487"/>
    </source>
</evidence>
<comment type="caution">
    <text evidence="2">The sequence shown here is derived from an EMBL/GenBank/DDBJ whole genome shotgun (WGS) entry which is preliminary data.</text>
</comment>
<protein>
    <submittedName>
        <fullName evidence="2">SHOCT domain-containing protein</fullName>
    </submittedName>
</protein>
<dbReference type="RefSeq" id="WP_232182235.1">
    <property type="nucleotide sequence ID" value="NZ_JAIOAP010000001.1"/>
</dbReference>
<name>A0ABV1KMU1_9BACL</name>
<evidence type="ECO:0000256" key="1">
    <source>
        <dbReference type="SAM" id="Phobius"/>
    </source>
</evidence>
<evidence type="ECO:0000313" key="2">
    <source>
        <dbReference type="EMBL" id="MEQ4481255.1"/>
    </source>
</evidence>
<keyword evidence="1" id="KW-0472">Membrane</keyword>
<keyword evidence="1" id="KW-0812">Transmembrane</keyword>
<sequence length="83" mass="9704">MWHHDHGFFPGFPIVFFTLLIGFLIFRIVMFRRYGSAWGYGYRVGAWKHAEGSLDAAVILKKRLASGEIDEAEYRRLLDIIKE</sequence>
<accession>A0ABV1KMU1</accession>
<feature type="transmembrane region" description="Helical" evidence="1">
    <location>
        <begin position="12"/>
        <end position="30"/>
    </location>
</feature>